<dbReference type="WBParaSite" id="maker-unitig_36734-snap-gene-0.2-mRNA-1">
    <property type="protein sequence ID" value="maker-unitig_36734-snap-gene-0.2-mRNA-1"/>
    <property type="gene ID" value="maker-unitig_36734-snap-gene-0.2"/>
</dbReference>
<name>A0A1I8FIY0_9PLAT</name>
<organism evidence="1 2">
    <name type="scientific">Macrostomum lignano</name>
    <dbReference type="NCBI Taxonomy" id="282301"/>
    <lineage>
        <taxon>Eukaryota</taxon>
        <taxon>Metazoa</taxon>
        <taxon>Spiralia</taxon>
        <taxon>Lophotrochozoa</taxon>
        <taxon>Platyhelminthes</taxon>
        <taxon>Rhabditophora</taxon>
        <taxon>Macrostomorpha</taxon>
        <taxon>Macrostomida</taxon>
        <taxon>Macrostomidae</taxon>
        <taxon>Macrostomum</taxon>
    </lineage>
</organism>
<dbReference type="Proteomes" id="UP000095280">
    <property type="component" value="Unplaced"/>
</dbReference>
<protein>
    <submittedName>
        <fullName evidence="2">BCAS3 domain-containing protein</fullName>
    </submittedName>
</protein>
<evidence type="ECO:0000313" key="1">
    <source>
        <dbReference type="Proteomes" id="UP000095280"/>
    </source>
</evidence>
<dbReference type="AlphaFoldDB" id="A0A1I8FIY0"/>
<keyword evidence="1" id="KW-1185">Reference proteome</keyword>
<accession>A0A1I8FIY0</accession>
<evidence type="ECO:0000313" key="2">
    <source>
        <dbReference type="WBParaSite" id="maker-unitig_36734-snap-gene-0.2-mRNA-1"/>
    </source>
</evidence>
<proteinExistence type="predicted"/>
<reference evidence="2" key="1">
    <citation type="submission" date="2016-11" db="UniProtKB">
        <authorList>
            <consortium name="WormBaseParasite"/>
        </authorList>
    </citation>
    <scope>IDENTIFICATION</scope>
</reference>
<sequence length="205" mass="22181">LIGKVRLRHRATARRHRGRTTLADTGVATGKDCNAMESSESNYSAKWFVLLIQTTDRIEDTSDNFCRPASIVIDVLETDSEPSSESKQAKPSSEAAFTDSVGSHLLARQFSNDLSIGLADCPSLARSGTKEAASSISTIRSWECAPVSQAELHRNMSSTQLAGSQLSITYFTDSTDCKGKTVEEIPEMNCAFRNGMSTDTGSLAF</sequence>